<reference evidence="1 2" key="1">
    <citation type="submission" date="2023-10" db="EMBL/GenBank/DDBJ databases">
        <title>Holzapfeliella saturejae sp. nov. isolated from Satureja montana flowers.</title>
        <authorList>
            <person name="Alcantara C."/>
            <person name="Zuniga M."/>
            <person name="Landete J.M."/>
            <person name="Monedero V."/>
        </authorList>
    </citation>
    <scope>NUCLEOTIDE SEQUENCE [LARGE SCALE GENOMIC DNA]</scope>
    <source>
        <strain evidence="1 2">He02</strain>
    </source>
</reference>
<evidence type="ECO:0008006" key="3">
    <source>
        <dbReference type="Google" id="ProtNLM"/>
    </source>
</evidence>
<dbReference type="Gene3D" id="3.40.190.10">
    <property type="entry name" value="Periplasmic binding protein-like II"/>
    <property type="match status" value="1"/>
</dbReference>
<comment type="caution">
    <text evidence="1">The sequence shown here is derived from an EMBL/GenBank/DDBJ whole genome shotgun (WGS) entry which is preliminary data.</text>
</comment>
<sequence length="178" mass="20797">MRIHTLGPKTTDSYLAADHLIDKKKAKIVLHSSFEDIYQNLDNLKNDYFLVPVAYQNHQYQTSFANYHYRYWQKLSIIKTFSLETMPMVLLENLDNQNYQIALHAATTELMNSTFATSESPKPLFVQSKPLAFDAFKNGDCQYAIVSHNFDGCELNHLNYRTLKTFTPQMIWCLYHIN</sequence>
<accession>A0ABU8SE68</accession>
<organism evidence="1 2">
    <name type="scientific">Holzapfeliella saturejae</name>
    <dbReference type="NCBI Taxonomy" id="3082953"/>
    <lineage>
        <taxon>Bacteria</taxon>
        <taxon>Bacillati</taxon>
        <taxon>Bacillota</taxon>
        <taxon>Bacilli</taxon>
        <taxon>Lactobacillales</taxon>
        <taxon>Lactobacillaceae</taxon>
        <taxon>Holzapfeliella</taxon>
    </lineage>
</organism>
<keyword evidence="2" id="KW-1185">Reference proteome</keyword>
<dbReference type="RefSeq" id="WP_339968066.1">
    <property type="nucleotide sequence ID" value="NZ_JAWMWG010000001.1"/>
</dbReference>
<dbReference type="Proteomes" id="UP001377804">
    <property type="component" value="Unassembled WGS sequence"/>
</dbReference>
<proteinExistence type="predicted"/>
<evidence type="ECO:0000313" key="2">
    <source>
        <dbReference type="Proteomes" id="UP001377804"/>
    </source>
</evidence>
<protein>
    <recommendedName>
        <fullName evidence="3">Prephenate dehydratase</fullName>
    </recommendedName>
</protein>
<evidence type="ECO:0000313" key="1">
    <source>
        <dbReference type="EMBL" id="MEJ6347682.1"/>
    </source>
</evidence>
<gene>
    <name evidence="1" type="ORF">R4Y45_00200</name>
</gene>
<name>A0ABU8SE68_9LACO</name>
<dbReference type="EMBL" id="JAWMWG010000001">
    <property type="protein sequence ID" value="MEJ6347682.1"/>
    <property type="molecule type" value="Genomic_DNA"/>
</dbReference>